<dbReference type="InterPro" id="IPR016193">
    <property type="entry name" value="Cytidine_deaminase-like"/>
</dbReference>
<organism evidence="6 7">
    <name type="scientific">Rhizomicrobium electricum</name>
    <dbReference type="NCBI Taxonomy" id="480070"/>
    <lineage>
        <taxon>Bacteria</taxon>
        <taxon>Pseudomonadati</taxon>
        <taxon>Pseudomonadota</taxon>
        <taxon>Alphaproteobacteria</taxon>
        <taxon>Micropepsales</taxon>
        <taxon>Micropepsaceae</taxon>
        <taxon>Rhizomicrobium</taxon>
    </lineage>
</organism>
<evidence type="ECO:0000313" key="6">
    <source>
        <dbReference type="EMBL" id="GAA0555992.1"/>
    </source>
</evidence>
<dbReference type="PROSITE" id="PS51747">
    <property type="entry name" value="CYT_DCMP_DEAMINASES_2"/>
    <property type="match status" value="1"/>
</dbReference>
<dbReference type="PANTHER" id="PTHR11086">
    <property type="entry name" value="DEOXYCYTIDYLATE DEAMINASE-RELATED"/>
    <property type="match status" value="1"/>
</dbReference>
<comment type="caution">
    <text evidence="6">The sequence shown here is derived from an EMBL/GenBank/DDBJ whole genome shotgun (WGS) entry which is preliminary data.</text>
</comment>
<evidence type="ECO:0000256" key="4">
    <source>
        <dbReference type="ARBA" id="ARBA00022833"/>
    </source>
</evidence>
<evidence type="ECO:0000313" key="7">
    <source>
        <dbReference type="Proteomes" id="UP001499951"/>
    </source>
</evidence>
<dbReference type="InterPro" id="IPR002125">
    <property type="entry name" value="CMP_dCMP_dom"/>
</dbReference>
<reference evidence="6 7" key="1">
    <citation type="journal article" date="2019" name="Int. J. Syst. Evol. Microbiol.">
        <title>The Global Catalogue of Microorganisms (GCM) 10K type strain sequencing project: providing services to taxonomists for standard genome sequencing and annotation.</title>
        <authorList>
            <consortium name="The Broad Institute Genomics Platform"/>
            <consortium name="The Broad Institute Genome Sequencing Center for Infectious Disease"/>
            <person name="Wu L."/>
            <person name="Ma J."/>
        </authorList>
    </citation>
    <scope>NUCLEOTIDE SEQUENCE [LARGE SCALE GENOMIC DNA]</scope>
    <source>
        <strain evidence="6 7">JCM 15089</strain>
    </source>
</reference>
<keyword evidence="2" id="KW-0479">Metal-binding</keyword>
<dbReference type="Gene3D" id="3.40.140.10">
    <property type="entry name" value="Cytidine Deaminase, domain 2"/>
    <property type="match status" value="1"/>
</dbReference>
<dbReference type="Pfam" id="PF00383">
    <property type="entry name" value="dCMP_cyt_deam_1"/>
    <property type="match status" value="1"/>
</dbReference>
<dbReference type="SUPFAM" id="SSF53927">
    <property type="entry name" value="Cytidine deaminase-like"/>
    <property type="match status" value="1"/>
</dbReference>
<dbReference type="EMBL" id="BAAADD010000001">
    <property type="protein sequence ID" value="GAA0555992.1"/>
    <property type="molecule type" value="Genomic_DNA"/>
</dbReference>
<keyword evidence="4" id="KW-0862">Zinc</keyword>
<feature type="domain" description="CMP/dCMP-type deaminase" evidence="5">
    <location>
        <begin position="4"/>
        <end position="145"/>
    </location>
</feature>
<evidence type="ECO:0000259" key="5">
    <source>
        <dbReference type="PROSITE" id="PS51747"/>
    </source>
</evidence>
<evidence type="ECO:0000256" key="3">
    <source>
        <dbReference type="ARBA" id="ARBA00022801"/>
    </source>
</evidence>
<evidence type="ECO:0000256" key="2">
    <source>
        <dbReference type="ARBA" id="ARBA00022723"/>
    </source>
</evidence>
<protein>
    <submittedName>
        <fullName evidence="6">dCMP deaminase family protein</fullName>
    </submittedName>
</protein>
<dbReference type="PIRSF" id="PIRSF006019">
    <property type="entry name" value="dCMP_deaminase"/>
    <property type="match status" value="1"/>
</dbReference>
<comment type="similarity">
    <text evidence="1">Belongs to the cytidine and deoxycytidylate deaminase family.</text>
</comment>
<dbReference type="PANTHER" id="PTHR11086:SF18">
    <property type="entry name" value="DEOXYCYTIDYLATE DEAMINASE"/>
    <property type="match status" value="1"/>
</dbReference>
<dbReference type="RefSeq" id="WP_208393671.1">
    <property type="nucleotide sequence ID" value="NZ_BAAADD010000001.1"/>
</dbReference>
<dbReference type="InterPro" id="IPR015517">
    <property type="entry name" value="dCMP_deaminase-rel"/>
</dbReference>
<sequence>MSERWDQHFLALAVQVARMSKDPSTKVGAVIVGPEREVLSTGFNGLPRGIADTETRLSDRETKLKLVVHAEMNAILNAARNGIRLKGSTLYLAATDISGAEWGGPPCTRCCVESIQAGIVEIVSRPEKAVPTKWSDDLKLARALLAEARINYREIAAPGEKG</sequence>
<dbReference type="Proteomes" id="UP001499951">
    <property type="component" value="Unassembled WGS sequence"/>
</dbReference>
<gene>
    <name evidence="6" type="ORF">GCM10008942_00570</name>
</gene>
<name>A0ABN1DZA1_9PROT</name>
<keyword evidence="7" id="KW-1185">Reference proteome</keyword>
<keyword evidence="3" id="KW-0378">Hydrolase</keyword>
<dbReference type="InterPro" id="IPR016473">
    <property type="entry name" value="dCMP_deaminase"/>
</dbReference>
<dbReference type="InterPro" id="IPR016192">
    <property type="entry name" value="APOBEC/CMP_deaminase_Zn-bd"/>
</dbReference>
<evidence type="ECO:0000256" key="1">
    <source>
        <dbReference type="ARBA" id="ARBA00006576"/>
    </source>
</evidence>
<accession>A0ABN1DZA1</accession>
<dbReference type="PROSITE" id="PS00903">
    <property type="entry name" value="CYT_DCMP_DEAMINASES_1"/>
    <property type="match status" value="1"/>
</dbReference>
<proteinExistence type="inferred from homology"/>